<evidence type="ECO:0000313" key="3">
    <source>
        <dbReference type="Proteomes" id="UP001595533"/>
    </source>
</evidence>
<dbReference type="InterPro" id="IPR035985">
    <property type="entry name" value="Ubiquitin-activating_enz"/>
</dbReference>
<feature type="domain" description="Rhodanese" evidence="1">
    <location>
        <begin position="14"/>
        <end position="99"/>
    </location>
</feature>
<sequence>MTFLNVQDIHQLLKARKLVVIDLRSPEDQLSGISAGAVCCSAEEVLDQRDQLLANYQQIVLMCYQGMTSQSLCQQLGHGFVSAEGGFAAWQKAGLPTEKPKSDPLKLRYQQQIKLPGFGLQGQQKLSQANILLVGAGGLGAPAMMYLAGAGVGHLTLVDDDEVSESNLHRQVIYTAADVGQSKVIQARNQLLAMNPHIRITAEEAKLTQENAADLIAAADLVIDGTDNIRTRYLINDHCLVSKTPWIYAAVSGFELQVAVFTHEAGNLCYRCLFEQLADDDAPNCSREGVLGPVPGMAAMIQVTEAIKYLIGLPQNLRHGMLSYNLLNHQAKVLKYPPNQRCTHR</sequence>
<dbReference type="Gene3D" id="3.40.250.10">
    <property type="entry name" value="Rhodanese-like domain"/>
    <property type="match status" value="1"/>
</dbReference>
<dbReference type="InterPro" id="IPR001763">
    <property type="entry name" value="Rhodanese-like_dom"/>
</dbReference>
<dbReference type="SMART" id="SM00450">
    <property type="entry name" value="RHOD"/>
    <property type="match status" value="1"/>
</dbReference>
<dbReference type="InterPro" id="IPR045886">
    <property type="entry name" value="ThiF/MoeB/HesA"/>
</dbReference>
<dbReference type="PROSITE" id="PS50206">
    <property type="entry name" value="RHODANESE_3"/>
    <property type="match status" value="1"/>
</dbReference>
<dbReference type="InterPro" id="IPR000594">
    <property type="entry name" value="ThiF_NAD_FAD-bd"/>
</dbReference>
<dbReference type="CDD" id="cd00757">
    <property type="entry name" value="ThiF_MoeB_HesA_family"/>
    <property type="match status" value="1"/>
</dbReference>
<dbReference type="EMBL" id="JBHRTS010000003">
    <property type="protein sequence ID" value="MFC3193845.1"/>
    <property type="molecule type" value="Genomic_DNA"/>
</dbReference>
<gene>
    <name evidence="2" type="ORF">ACFODZ_06300</name>
</gene>
<dbReference type="RefSeq" id="WP_077411359.1">
    <property type="nucleotide sequence ID" value="NZ_JBHRTS010000003.1"/>
</dbReference>
<dbReference type="SUPFAM" id="SSF69572">
    <property type="entry name" value="Activating enzymes of the ubiquitin-like proteins"/>
    <property type="match status" value="1"/>
</dbReference>
<organism evidence="2 3">
    <name type="scientific">Marinicella sediminis</name>
    <dbReference type="NCBI Taxonomy" id="1792834"/>
    <lineage>
        <taxon>Bacteria</taxon>
        <taxon>Pseudomonadati</taxon>
        <taxon>Pseudomonadota</taxon>
        <taxon>Gammaproteobacteria</taxon>
        <taxon>Lysobacterales</taxon>
        <taxon>Marinicellaceae</taxon>
        <taxon>Marinicella</taxon>
    </lineage>
</organism>
<dbReference type="Pfam" id="PF00899">
    <property type="entry name" value="ThiF"/>
    <property type="match status" value="1"/>
</dbReference>
<keyword evidence="3" id="KW-1185">Reference proteome</keyword>
<dbReference type="Gene3D" id="3.40.50.720">
    <property type="entry name" value="NAD(P)-binding Rossmann-like Domain"/>
    <property type="match status" value="1"/>
</dbReference>
<reference evidence="3" key="1">
    <citation type="journal article" date="2019" name="Int. J. Syst. Evol. Microbiol.">
        <title>The Global Catalogue of Microorganisms (GCM) 10K type strain sequencing project: providing services to taxonomists for standard genome sequencing and annotation.</title>
        <authorList>
            <consortium name="The Broad Institute Genomics Platform"/>
            <consortium name="The Broad Institute Genome Sequencing Center for Infectious Disease"/>
            <person name="Wu L."/>
            <person name="Ma J."/>
        </authorList>
    </citation>
    <scope>NUCLEOTIDE SEQUENCE [LARGE SCALE GENOMIC DNA]</scope>
    <source>
        <strain evidence="3">KCTC 42953</strain>
    </source>
</reference>
<accession>A0ABV7J6X4</accession>
<evidence type="ECO:0000259" key="1">
    <source>
        <dbReference type="PROSITE" id="PS50206"/>
    </source>
</evidence>
<evidence type="ECO:0000313" key="2">
    <source>
        <dbReference type="EMBL" id="MFC3193845.1"/>
    </source>
</evidence>
<name>A0ABV7J6X4_9GAMM</name>
<dbReference type="SUPFAM" id="SSF52821">
    <property type="entry name" value="Rhodanese/Cell cycle control phosphatase"/>
    <property type="match status" value="1"/>
</dbReference>
<protein>
    <submittedName>
        <fullName evidence="2">ThiF family adenylyltransferase</fullName>
    </submittedName>
</protein>
<dbReference type="Proteomes" id="UP001595533">
    <property type="component" value="Unassembled WGS sequence"/>
</dbReference>
<dbReference type="PANTHER" id="PTHR10953">
    <property type="entry name" value="UBIQUITIN-ACTIVATING ENZYME E1"/>
    <property type="match status" value="1"/>
</dbReference>
<keyword evidence="2" id="KW-0548">Nucleotidyltransferase</keyword>
<dbReference type="Pfam" id="PF00581">
    <property type="entry name" value="Rhodanese"/>
    <property type="match status" value="1"/>
</dbReference>
<dbReference type="CDD" id="cd00158">
    <property type="entry name" value="RHOD"/>
    <property type="match status" value="1"/>
</dbReference>
<proteinExistence type="predicted"/>
<comment type="caution">
    <text evidence="2">The sequence shown here is derived from an EMBL/GenBank/DDBJ whole genome shotgun (WGS) entry which is preliminary data.</text>
</comment>
<keyword evidence="2" id="KW-0808">Transferase</keyword>
<dbReference type="GO" id="GO:0016779">
    <property type="term" value="F:nucleotidyltransferase activity"/>
    <property type="evidence" value="ECO:0007669"/>
    <property type="project" value="UniProtKB-KW"/>
</dbReference>
<dbReference type="PANTHER" id="PTHR10953:SF102">
    <property type="entry name" value="ADENYLYLTRANSFERASE AND SULFURTRANSFERASE MOCS3"/>
    <property type="match status" value="1"/>
</dbReference>
<dbReference type="InterPro" id="IPR036873">
    <property type="entry name" value="Rhodanese-like_dom_sf"/>
</dbReference>